<dbReference type="SMART" id="SM00254">
    <property type="entry name" value="ShKT"/>
    <property type="match status" value="2"/>
</dbReference>
<sequence>MASSVMRINPVLVMVSLAVATSPNFRGSAECVDDNAFCAAWARQGQCQTNPGYMLVVCKKSCSACPATTTTPAPTTTTAPPTTAAPPPAPCVDENSLCAAWARQGQCQANPGYMLVVCKRSCSACPPAPPAPRPGPSPGPISSGTMTVLGSGVLNTGSCTYAAANVGGSRSAVAQSPAILQGNYCGGGHAVNPDGAGCGRCYELLGPTGAPLAVQIVDASGTSTFNCNGPAFRALSGVESGVVDVRYRPVACQTADPPVATVVHHTRWYGKFLFGNLPEPPRSVAITTERGTSDLRRVGITAQWEGSPPGGLAGSVQLALTLASGAQVSVRCRLDAPPGAACSR</sequence>
<dbReference type="Pfam" id="PF01549">
    <property type="entry name" value="ShK"/>
    <property type="match status" value="2"/>
</dbReference>
<dbReference type="InterPro" id="IPR003582">
    <property type="entry name" value="ShKT_dom"/>
</dbReference>
<organism evidence="4">
    <name type="scientific">Alexandrium monilatum</name>
    <dbReference type="NCBI Taxonomy" id="311494"/>
    <lineage>
        <taxon>Eukaryota</taxon>
        <taxon>Sar</taxon>
        <taxon>Alveolata</taxon>
        <taxon>Dinophyceae</taxon>
        <taxon>Gonyaulacales</taxon>
        <taxon>Pyrocystaceae</taxon>
        <taxon>Alexandrium</taxon>
    </lineage>
</organism>
<dbReference type="SUPFAM" id="SSF50685">
    <property type="entry name" value="Barwin-like endoglucanases"/>
    <property type="match status" value="1"/>
</dbReference>
<dbReference type="InterPro" id="IPR007112">
    <property type="entry name" value="Expansin/allergen_DPBB_dom"/>
</dbReference>
<feature type="chain" id="PRO_5030802007" description="Cellulase" evidence="1">
    <location>
        <begin position="21"/>
        <end position="344"/>
    </location>
</feature>
<feature type="domain" description="Expansin-like EG45" evidence="2">
    <location>
        <begin position="156"/>
        <end position="257"/>
    </location>
</feature>
<dbReference type="EMBL" id="HBNR01087395">
    <property type="protein sequence ID" value="CAE4665532.1"/>
    <property type="molecule type" value="Transcribed_RNA"/>
</dbReference>
<evidence type="ECO:0000313" key="4">
    <source>
        <dbReference type="EMBL" id="CAE4665532.1"/>
    </source>
</evidence>
<protein>
    <recommendedName>
        <fullName evidence="5">Cellulase</fullName>
    </recommendedName>
</protein>
<dbReference type="PANTHER" id="PTHR21724:SF109">
    <property type="entry name" value="SHKT DOMAIN-CONTAINING PROTEIN"/>
    <property type="match status" value="1"/>
</dbReference>
<dbReference type="InterPro" id="IPR036908">
    <property type="entry name" value="RlpA-like_sf"/>
</dbReference>
<evidence type="ECO:0000256" key="1">
    <source>
        <dbReference type="SAM" id="SignalP"/>
    </source>
</evidence>
<proteinExistence type="predicted"/>
<accession>A0A7S4T4M2</accession>
<dbReference type="PROSITE" id="PS50842">
    <property type="entry name" value="EXPANSIN_EG45"/>
    <property type="match status" value="1"/>
</dbReference>
<feature type="domain" description="ShKT" evidence="3">
    <location>
        <begin position="91"/>
        <end position="125"/>
    </location>
</feature>
<gene>
    <name evidence="4" type="ORF">AMON00008_LOCUS62641</name>
</gene>
<dbReference type="PROSITE" id="PS51670">
    <property type="entry name" value="SHKT"/>
    <property type="match status" value="2"/>
</dbReference>
<dbReference type="CDD" id="cd22271">
    <property type="entry name" value="DPBB_EXP_N-like"/>
    <property type="match status" value="1"/>
</dbReference>
<feature type="domain" description="ShKT" evidence="3">
    <location>
        <begin position="31"/>
        <end position="65"/>
    </location>
</feature>
<reference evidence="4" key="1">
    <citation type="submission" date="2021-01" db="EMBL/GenBank/DDBJ databases">
        <authorList>
            <person name="Corre E."/>
            <person name="Pelletier E."/>
            <person name="Niang G."/>
            <person name="Scheremetjew M."/>
            <person name="Finn R."/>
            <person name="Kale V."/>
            <person name="Holt S."/>
            <person name="Cochrane G."/>
            <person name="Meng A."/>
            <person name="Brown T."/>
            <person name="Cohen L."/>
        </authorList>
    </citation>
    <scope>NUCLEOTIDE SEQUENCE</scope>
    <source>
        <strain evidence="4">CCMP3105</strain>
    </source>
</reference>
<feature type="signal peptide" evidence="1">
    <location>
        <begin position="1"/>
        <end position="20"/>
    </location>
</feature>
<dbReference type="PANTHER" id="PTHR21724">
    <property type="entry name" value="SHKT DOMAIN-CONTAINING PROTEIN"/>
    <property type="match status" value="1"/>
</dbReference>
<name>A0A7S4T4M2_9DINO</name>
<dbReference type="AlphaFoldDB" id="A0A7S4T4M2"/>
<dbReference type="Gene3D" id="2.40.40.10">
    <property type="entry name" value="RlpA-like domain"/>
    <property type="match status" value="1"/>
</dbReference>
<evidence type="ECO:0008006" key="5">
    <source>
        <dbReference type="Google" id="ProtNLM"/>
    </source>
</evidence>
<keyword evidence="1" id="KW-0732">Signal</keyword>
<evidence type="ECO:0000259" key="2">
    <source>
        <dbReference type="PROSITE" id="PS50842"/>
    </source>
</evidence>
<evidence type="ECO:0000259" key="3">
    <source>
        <dbReference type="PROSITE" id="PS51670"/>
    </source>
</evidence>